<keyword evidence="1" id="KW-0472">Membrane</keyword>
<evidence type="ECO:0000313" key="3">
    <source>
        <dbReference type="Proteomes" id="UP000007809"/>
    </source>
</evidence>
<dbReference type="Proteomes" id="UP000007809">
    <property type="component" value="Plasmid pPSED03"/>
</dbReference>
<dbReference type="KEGG" id="pdx:Psed_7024"/>
<keyword evidence="3" id="KW-1185">Reference proteome</keyword>
<feature type="transmembrane region" description="Helical" evidence="1">
    <location>
        <begin position="166"/>
        <end position="187"/>
    </location>
</feature>
<keyword evidence="1" id="KW-1133">Transmembrane helix</keyword>
<geneLocation type="plasmid" evidence="2 3">
    <name>pPSED03</name>
</geneLocation>
<evidence type="ECO:0000313" key="2">
    <source>
        <dbReference type="EMBL" id="AEA29081.1"/>
    </source>
</evidence>
<reference evidence="2 3" key="1">
    <citation type="journal article" date="2011" name="J. Bacteriol.">
        <title>Genome sequence of the 1,4-dioxane-degrading Pseudonocardia dioxanivorans strain CB1190.</title>
        <authorList>
            <person name="Sales C.M."/>
            <person name="Mahendra S."/>
            <person name="Grostern A."/>
            <person name="Parales R.E."/>
            <person name="Goodwin L.A."/>
            <person name="Woyke T."/>
            <person name="Nolan M."/>
            <person name="Lapidus A."/>
            <person name="Chertkov O."/>
            <person name="Ovchinnikova G."/>
            <person name="Sczyrba A."/>
            <person name="Alvarez-Cohen L."/>
        </authorList>
    </citation>
    <scope>NUCLEOTIDE SEQUENCE [LARGE SCALE GENOMIC DNA]</scope>
    <source>
        <strain evidence="3">ATCC 55486 / DSM 44775 / JCM 13855 / CB1190</strain>
    </source>
</reference>
<protein>
    <submittedName>
        <fullName evidence="2">Uncharacterized protein</fullName>
    </submittedName>
</protein>
<dbReference type="HOGENOM" id="CLU_1298905_0_0_11"/>
<keyword evidence="1" id="KW-0812">Transmembrane</keyword>
<organism evidence="2 3">
    <name type="scientific">Pseudonocardia dioxanivorans (strain ATCC 55486 / DSM 44775 / JCM 13855 / CB1190)</name>
    <dbReference type="NCBI Taxonomy" id="675635"/>
    <lineage>
        <taxon>Bacteria</taxon>
        <taxon>Bacillati</taxon>
        <taxon>Actinomycetota</taxon>
        <taxon>Actinomycetes</taxon>
        <taxon>Pseudonocardiales</taxon>
        <taxon>Pseudonocardiaceae</taxon>
        <taxon>Pseudonocardia</taxon>
    </lineage>
</organism>
<dbReference type="AlphaFoldDB" id="F2L7A8"/>
<accession>F2L7A8</accession>
<name>F2L7A8_PSEUX</name>
<sequence length="212" mass="22926">MTASEKFVGSPEHVKQAIDFIQAEFLLRDSDVHVVNITTADFYGGFETLVRLNNQLVSGARTLPTGKESNNWEKYNVQFVIFNKKISTRPWGDGYTGEPYAGLGGDFTDRVQVKFKEVGTTPDSRADTQQEIADPLPGATNALDTAWGMFTGLADFLKMLQDPGTWVRLAAAITGGAMLLVVAWKLVGARQLVGSADGGGLKSALKIAQAVR</sequence>
<dbReference type="RefSeq" id="WP_013678675.1">
    <property type="nucleotide sequence ID" value="NC_015313.1"/>
</dbReference>
<keyword evidence="2" id="KW-0614">Plasmid</keyword>
<evidence type="ECO:0000256" key="1">
    <source>
        <dbReference type="SAM" id="Phobius"/>
    </source>
</evidence>
<proteinExistence type="predicted"/>
<gene>
    <name evidence="2" type="ordered locus">Psed_7024</name>
</gene>
<dbReference type="EMBL" id="CP002598">
    <property type="protein sequence ID" value="AEA29081.1"/>
    <property type="molecule type" value="Genomic_DNA"/>
</dbReference>